<comment type="caution">
    <text evidence="1">The sequence shown here is derived from an EMBL/GenBank/DDBJ whole genome shotgun (WGS) entry which is preliminary data.</text>
</comment>
<dbReference type="EMBL" id="CM034415">
    <property type="protein sequence ID" value="KAJ0169816.1"/>
    <property type="molecule type" value="Genomic_DNA"/>
</dbReference>
<accession>A0ACC1CE27</accession>
<evidence type="ECO:0000313" key="2">
    <source>
        <dbReference type="Proteomes" id="UP000824533"/>
    </source>
</evidence>
<protein>
    <submittedName>
        <fullName evidence="1">Uncharacterized protein</fullName>
    </submittedName>
</protein>
<keyword evidence="2" id="KW-1185">Reference proteome</keyword>
<evidence type="ECO:0000313" key="1">
    <source>
        <dbReference type="EMBL" id="KAJ0169816.1"/>
    </source>
</evidence>
<proteinExistence type="predicted"/>
<dbReference type="Proteomes" id="UP000824533">
    <property type="component" value="Linkage Group LG29"/>
</dbReference>
<reference evidence="1 2" key="1">
    <citation type="journal article" date="2021" name="Front. Genet.">
        <title>Chromosome-Level Genome Assembly Reveals Significant Gene Expansion in the Toll and IMD Signaling Pathways of Dendrolimus kikuchii.</title>
        <authorList>
            <person name="Zhou J."/>
            <person name="Wu P."/>
            <person name="Xiong Z."/>
            <person name="Liu N."/>
            <person name="Zhao N."/>
            <person name="Ji M."/>
            <person name="Qiu Y."/>
            <person name="Yang B."/>
        </authorList>
    </citation>
    <scope>NUCLEOTIDE SEQUENCE [LARGE SCALE GENOMIC DNA]</scope>
    <source>
        <strain evidence="1">Ann1</strain>
    </source>
</reference>
<sequence>MKFKIDRGLLPIKVHFFFFFAALGPILPQLNVYGRQLGVSPGVMGLVTAVLPLLWATAKPAFGYVVDYWPARRKFIFMLLITIMTGSYCCLWFLPMPETESKLSIIESVYQLNDTIYLKRYENTTLDKYSCHWNCTSVPNFDVYLSNTTYVNTIYIDGAVNNTSCSLLQMEFDDVREGEVVCLPKQSCDLLCFEEELNRTKRSIDNTKSNDSIDNSVSNSSVKFSNASEKIDTKDVNSFYMTGTFWAFVVFTCIGTVSFNVANCIGDAVCFDVLGPDRGSKYGAQRAWGTAGYGITALLGGWLIDAVSDTYKDFTPAFVLALGLTVVDLFSCKALTLPPLSSPEDSGRALRQVLRIPRVVVFIIFAVIAGTFDSFIIYYMFWFLEELAEKTDYMAKIKLIEGVVIATQSLLGELLFFFYSGKIINRWGYGATLTFSLFCYGVRMALISFIQNPWHLVFIEAVMQGPTYALCYATIVGYAAKVAPEGYSATVQGIVAGMDDGVGFAFGSLLGGQLYGWLGGRGSFRTLAVVAIVAAAAHAVIYYFITRDDKTASAAKPQSRGLEEEGETMLAEIQESPQNGAIYKDTVVPLKNGER</sequence>
<name>A0ACC1CE27_9NEOP</name>
<organism evidence="1 2">
    <name type="scientific">Dendrolimus kikuchii</name>
    <dbReference type="NCBI Taxonomy" id="765133"/>
    <lineage>
        <taxon>Eukaryota</taxon>
        <taxon>Metazoa</taxon>
        <taxon>Ecdysozoa</taxon>
        <taxon>Arthropoda</taxon>
        <taxon>Hexapoda</taxon>
        <taxon>Insecta</taxon>
        <taxon>Pterygota</taxon>
        <taxon>Neoptera</taxon>
        <taxon>Endopterygota</taxon>
        <taxon>Lepidoptera</taxon>
        <taxon>Glossata</taxon>
        <taxon>Ditrysia</taxon>
        <taxon>Bombycoidea</taxon>
        <taxon>Lasiocampidae</taxon>
        <taxon>Dendrolimus</taxon>
    </lineage>
</organism>
<gene>
    <name evidence="1" type="ORF">K1T71_014422</name>
</gene>